<proteinExistence type="predicted"/>
<accession>A0A1N7QFT4</accession>
<reference evidence="2" key="1">
    <citation type="submission" date="2017-01" db="EMBL/GenBank/DDBJ databases">
        <authorList>
            <person name="Varghese N."/>
            <person name="Submissions S."/>
        </authorList>
    </citation>
    <scope>NUCLEOTIDE SEQUENCE [LARGE SCALE GENOMIC DNA]</scope>
    <source>
        <strain evidence="2">DSM 21054</strain>
    </source>
</reference>
<organism evidence="1 2">
    <name type="scientific">Filimonas lacunae</name>
    <dbReference type="NCBI Taxonomy" id="477680"/>
    <lineage>
        <taxon>Bacteria</taxon>
        <taxon>Pseudomonadati</taxon>
        <taxon>Bacteroidota</taxon>
        <taxon>Chitinophagia</taxon>
        <taxon>Chitinophagales</taxon>
        <taxon>Chitinophagaceae</taxon>
        <taxon>Filimonas</taxon>
    </lineage>
</organism>
<protein>
    <submittedName>
        <fullName evidence="1">Uncharacterized protein</fullName>
    </submittedName>
</protein>
<evidence type="ECO:0000313" key="1">
    <source>
        <dbReference type="EMBL" id="SIT21357.1"/>
    </source>
</evidence>
<dbReference type="AlphaFoldDB" id="A0A1N7QFT4"/>
<dbReference type="Proteomes" id="UP000186917">
    <property type="component" value="Unassembled WGS sequence"/>
</dbReference>
<keyword evidence="2" id="KW-1185">Reference proteome</keyword>
<evidence type="ECO:0000313" key="2">
    <source>
        <dbReference type="Proteomes" id="UP000186917"/>
    </source>
</evidence>
<dbReference type="EMBL" id="FTOR01000005">
    <property type="protein sequence ID" value="SIT21357.1"/>
    <property type="molecule type" value="Genomic_DNA"/>
</dbReference>
<name>A0A1N7QFT4_9BACT</name>
<sequence length="271" mass="29330">MMKYLHAILFALIFIALLPSCKKEGDQPGAATTVKAPQGNTHSALREMKYTPQILQISQGVNSLSVALLKPKHSNILSLRYRGWDGSWLGGGAWFYDNLLSSASYPSATGLLSYTDGATDEFERVCYTYDIPFNNPTGGYDFKMDVEISNHDTNTTDYDSATYINYPFVYTSNGGAGNPSQTTLQLTISFHKGQLYVIDQNYSVLINGSVVGGGTIQADDFAVATVVTQTQLIVSSIPERTIEVAINNGQGGYWQGFFSGGGPISASVQLP</sequence>
<gene>
    <name evidence="1" type="ORF">SAMN05421788_105138</name>
</gene>
<dbReference type="RefSeq" id="WP_076379982.1">
    <property type="nucleotide sequence ID" value="NZ_AP017422.1"/>
</dbReference>